<dbReference type="KEGG" id="sct:SCAT_p1195"/>
<accession>F8JJE9</accession>
<dbReference type="Proteomes" id="UP000007842">
    <property type="component" value="Plasmid pSCATT"/>
</dbReference>
<accession>G8XGG9</accession>
<dbReference type="AlphaFoldDB" id="F8JJE9"/>
<dbReference type="HOGENOM" id="CLU_3085066_0_0_11"/>
<proteinExistence type="predicted"/>
<dbReference type="RefSeq" id="WP_014151644.1">
    <property type="nucleotide sequence ID" value="NC_016113.1"/>
</dbReference>
<keyword evidence="2" id="KW-1185">Reference proteome</keyword>
<name>F8JJE9_STREN</name>
<geneLocation type="plasmid" evidence="1 2">
    <name>pSCATT</name>
</geneLocation>
<dbReference type="PATRIC" id="fig|1003195.11.peg.1155"/>
<reference evidence="2" key="1">
    <citation type="submission" date="2011-12" db="EMBL/GenBank/DDBJ databases">
        <title>Complete genome sequence of Streptomyces cattleya strain DSM 46488.</title>
        <authorList>
            <person name="Ou H.-Y."/>
            <person name="Li P."/>
            <person name="Zhao C."/>
            <person name="O'Hagan D."/>
            <person name="Deng Z."/>
        </authorList>
    </citation>
    <scope>NUCLEOTIDE SEQUENCE [LARGE SCALE GENOMIC DNA]</scope>
    <source>
        <strain evidence="2">ATCC 35852 / DSM 46488 / JCM 4925 / NBRC 14057 / NRRL 8057</strain>
        <plasmid evidence="2">Plasmid pSCATT</plasmid>
    </source>
</reference>
<organism evidence="1 2">
    <name type="scientific">Streptantibioticus cattleyicolor (strain ATCC 35852 / DSM 46488 / JCM 4925 / NBRC 14057 / NRRL 8057)</name>
    <name type="common">Streptomyces cattleya</name>
    <dbReference type="NCBI Taxonomy" id="1003195"/>
    <lineage>
        <taxon>Bacteria</taxon>
        <taxon>Bacillati</taxon>
        <taxon>Actinomycetota</taxon>
        <taxon>Actinomycetes</taxon>
        <taxon>Kitasatosporales</taxon>
        <taxon>Streptomycetaceae</taxon>
        <taxon>Streptantibioticus</taxon>
    </lineage>
</organism>
<evidence type="ECO:0000313" key="2">
    <source>
        <dbReference type="Proteomes" id="UP000007842"/>
    </source>
</evidence>
<keyword evidence="1" id="KW-0614">Plasmid</keyword>
<protein>
    <submittedName>
        <fullName evidence="1">Uncharacterized protein</fullName>
    </submittedName>
</protein>
<dbReference type="KEGG" id="scy:SCATT_p05340"/>
<dbReference type="EMBL" id="CP003229">
    <property type="protein sequence ID" value="AEW98727.1"/>
    <property type="molecule type" value="Genomic_DNA"/>
</dbReference>
<gene>
    <name evidence="1" type="ordered locus">SCATT_p05340</name>
</gene>
<sequence>MMKDPDSASRYRRRWRRGIVAVLASLTATATATVGPDIHVKAGRTLYSVPWS</sequence>
<evidence type="ECO:0000313" key="1">
    <source>
        <dbReference type="EMBL" id="AEW98727.1"/>
    </source>
</evidence>